<proteinExistence type="predicted"/>
<organism evidence="7 8">
    <name type="scientific">Plutella xylostella</name>
    <name type="common">Diamondback moth</name>
    <name type="synonym">Plutella maculipennis</name>
    <dbReference type="NCBI Taxonomy" id="51655"/>
    <lineage>
        <taxon>Eukaryota</taxon>
        <taxon>Metazoa</taxon>
        <taxon>Ecdysozoa</taxon>
        <taxon>Arthropoda</taxon>
        <taxon>Hexapoda</taxon>
        <taxon>Insecta</taxon>
        <taxon>Pterygota</taxon>
        <taxon>Neoptera</taxon>
        <taxon>Endopterygota</taxon>
        <taxon>Lepidoptera</taxon>
        <taxon>Glossata</taxon>
        <taxon>Ditrysia</taxon>
        <taxon>Yponomeutoidea</taxon>
        <taxon>Plutellidae</taxon>
        <taxon>Plutella</taxon>
    </lineage>
</organism>
<dbReference type="AlphaFoldDB" id="A0A8S4E3N2"/>
<comment type="subcellular location">
    <subcellularLocation>
        <location evidence="1">Membrane</location>
        <topology evidence="1">Multi-pass membrane protein</topology>
    </subcellularLocation>
</comment>
<evidence type="ECO:0000313" key="8">
    <source>
        <dbReference type="Proteomes" id="UP000653454"/>
    </source>
</evidence>
<evidence type="ECO:0000256" key="2">
    <source>
        <dbReference type="ARBA" id="ARBA00022692"/>
    </source>
</evidence>
<keyword evidence="3 5" id="KW-1133">Transmembrane helix</keyword>
<evidence type="ECO:0000256" key="3">
    <source>
        <dbReference type="ARBA" id="ARBA00022989"/>
    </source>
</evidence>
<feature type="transmembrane region" description="Helical" evidence="5">
    <location>
        <begin position="165"/>
        <end position="186"/>
    </location>
</feature>
<evidence type="ECO:0000256" key="4">
    <source>
        <dbReference type="ARBA" id="ARBA00023136"/>
    </source>
</evidence>
<comment type="caution">
    <text evidence="7">The sequence shown here is derived from an EMBL/GenBank/DDBJ whole genome shotgun (WGS) entry which is preliminary data.</text>
</comment>
<keyword evidence="8" id="KW-1185">Reference proteome</keyword>
<accession>A0A8S4E3N2</accession>
<dbReference type="Gene3D" id="1.20.1250.20">
    <property type="entry name" value="MFS general substrate transporter like domains"/>
    <property type="match status" value="1"/>
</dbReference>
<feature type="transmembrane region" description="Helical" evidence="5">
    <location>
        <begin position="12"/>
        <end position="33"/>
    </location>
</feature>
<dbReference type="InterPro" id="IPR005828">
    <property type="entry name" value="MFS_sugar_transport-like"/>
</dbReference>
<dbReference type="InterPro" id="IPR036259">
    <property type="entry name" value="MFS_trans_sf"/>
</dbReference>
<protein>
    <submittedName>
        <fullName evidence="7">(diamondback moth) hypothetical protein</fullName>
    </submittedName>
</protein>
<feature type="transmembrane region" description="Helical" evidence="5">
    <location>
        <begin position="359"/>
        <end position="384"/>
    </location>
</feature>
<keyword evidence="2 5" id="KW-0812">Transmembrane</keyword>
<dbReference type="PROSITE" id="PS00216">
    <property type="entry name" value="SUGAR_TRANSPORT_1"/>
    <property type="match status" value="1"/>
</dbReference>
<feature type="transmembrane region" description="Helical" evidence="5">
    <location>
        <begin position="256"/>
        <end position="277"/>
    </location>
</feature>
<feature type="transmembrane region" description="Helical" evidence="5">
    <location>
        <begin position="140"/>
        <end position="159"/>
    </location>
</feature>
<dbReference type="PANTHER" id="PTHR48021">
    <property type="match status" value="1"/>
</dbReference>
<sequence>MVKDKICILKQFWVAMGIVFNIVAVGVTLSFPSSLLPALRSPDSPIQVDLNTASLLASSPGIASPIGFIAASVLMDALGRRAAHALSLLPSAVGWGLIYWAPSVSWLILGRMLCGLTAGASVTLGSVIIGEYSSPKYRGVFLSMKTAAVSAGAITLHAFGHHFHWQTVALIALGPVFLSICNTLTWSESPSWYAAKGRYAECETAFYALRGTGEDAVRECEALVHAQKKRVSQMPDRVTCGSTVADFFKKFTRKDFLMPVFVVTIAFLMSEACGRHAFPAFALDFISDISGDPARTFLYTMVMDGITTTSSLFALYLNKAVKRRTLIFFSGISSVVILLSVSSYLYLVNWGVISRDRSWVPLSLMVVYFVVSNLGATSIPLMLLGELVPLEHRAVGTAVCGVTVSINLVSVMQATPMLMATIARTGLCSALQTHGRTLQEIEEFFKYGKTVDEKLKLDDVEVKTKMLREV</sequence>
<evidence type="ECO:0000256" key="1">
    <source>
        <dbReference type="ARBA" id="ARBA00004141"/>
    </source>
</evidence>
<dbReference type="InterPro" id="IPR005829">
    <property type="entry name" value="Sugar_transporter_CS"/>
</dbReference>
<dbReference type="GO" id="GO:0022857">
    <property type="term" value="F:transmembrane transporter activity"/>
    <property type="evidence" value="ECO:0007669"/>
    <property type="project" value="InterPro"/>
</dbReference>
<feature type="transmembrane region" description="Helical" evidence="5">
    <location>
        <begin position="108"/>
        <end position="128"/>
    </location>
</feature>
<feature type="transmembrane region" description="Helical" evidence="5">
    <location>
        <begin position="297"/>
        <end position="317"/>
    </location>
</feature>
<dbReference type="PROSITE" id="PS50850">
    <property type="entry name" value="MFS"/>
    <property type="match status" value="1"/>
</dbReference>
<evidence type="ECO:0000259" key="6">
    <source>
        <dbReference type="PROSITE" id="PS50850"/>
    </source>
</evidence>
<feature type="domain" description="Major facilitator superfamily (MFS) profile" evidence="6">
    <location>
        <begin position="10"/>
        <end position="470"/>
    </location>
</feature>
<gene>
    <name evidence="7" type="ORF">PLXY2_LOCUS4159</name>
</gene>
<keyword evidence="4 5" id="KW-0472">Membrane</keyword>
<dbReference type="InterPro" id="IPR050549">
    <property type="entry name" value="MFS_Trehalose_Transporter"/>
</dbReference>
<evidence type="ECO:0000313" key="7">
    <source>
        <dbReference type="EMBL" id="CAG9109509.1"/>
    </source>
</evidence>
<dbReference type="EMBL" id="CAJHNJ030000011">
    <property type="protein sequence ID" value="CAG9109509.1"/>
    <property type="molecule type" value="Genomic_DNA"/>
</dbReference>
<feature type="transmembrane region" description="Helical" evidence="5">
    <location>
        <begin position="53"/>
        <end position="75"/>
    </location>
</feature>
<dbReference type="PANTHER" id="PTHR48021:SF68">
    <property type="entry name" value="MAJOR FACILITATOR SUPERFAMILY (MFS) PROFILE DOMAIN-CONTAINING PROTEIN"/>
    <property type="match status" value="1"/>
</dbReference>
<dbReference type="InterPro" id="IPR020846">
    <property type="entry name" value="MFS_dom"/>
</dbReference>
<dbReference type="Pfam" id="PF00083">
    <property type="entry name" value="Sugar_tr"/>
    <property type="match status" value="1"/>
</dbReference>
<name>A0A8S4E3N2_PLUXY</name>
<feature type="transmembrane region" description="Helical" evidence="5">
    <location>
        <begin position="326"/>
        <end position="347"/>
    </location>
</feature>
<reference evidence="7" key="1">
    <citation type="submission" date="2020-11" db="EMBL/GenBank/DDBJ databases">
        <authorList>
            <person name="Whiteford S."/>
        </authorList>
    </citation>
    <scope>NUCLEOTIDE SEQUENCE</scope>
</reference>
<evidence type="ECO:0000256" key="5">
    <source>
        <dbReference type="SAM" id="Phobius"/>
    </source>
</evidence>
<dbReference type="PROSITE" id="PS00217">
    <property type="entry name" value="SUGAR_TRANSPORT_2"/>
    <property type="match status" value="1"/>
</dbReference>
<dbReference type="Proteomes" id="UP000653454">
    <property type="component" value="Unassembled WGS sequence"/>
</dbReference>
<dbReference type="GO" id="GO:0016020">
    <property type="term" value="C:membrane"/>
    <property type="evidence" value="ECO:0007669"/>
    <property type="project" value="UniProtKB-SubCell"/>
</dbReference>
<feature type="transmembrane region" description="Helical" evidence="5">
    <location>
        <begin position="82"/>
        <end position="102"/>
    </location>
</feature>
<dbReference type="SUPFAM" id="SSF103473">
    <property type="entry name" value="MFS general substrate transporter"/>
    <property type="match status" value="1"/>
</dbReference>